<dbReference type="Gene3D" id="3.40.50.150">
    <property type="entry name" value="Vaccinia Virus protein VP39"/>
    <property type="match status" value="1"/>
</dbReference>
<keyword evidence="3 6" id="KW-0808">Transferase</keyword>
<dbReference type="InterPro" id="IPR020598">
    <property type="entry name" value="rRNA_Ade_methylase_Trfase_N"/>
</dbReference>
<dbReference type="EMBL" id="JAGTXO010000003">
    <property type="protein sequence ID" value="KAG8469216.1"/>
    <property type="molecule type" value="Genomic_DNA"/>
</dbReference>
<feature type="binding site" evidence="6">
    <location>
        <position position="70"/>
    </location>
    <ligand>
        <name>S-adenosyl-L-methionine</name>
        <dbReference type="ChEBI" id="CHEBI:59789"/>
    </ligand>
</feature>
<reference evidence="9" key="1">
    <citation type="submission" date="2021-05" db="EMBL/GenBank/DDBJ databases">
        <title>The genome of the haptophyte Pavlova lutheri (Diacronema luteri, Pavlovales) - a model for lipid biosynthesis in eukaryotic algae.</title>
        <authorList>
            <person name="Hulatt C.J."/>
            <person name="Posewitz M.C."/>
        </authorList>
    </citation>
    <scope>NUCLEOTIDE SEQUENCE</scope>
    <source>
        <strain evidence="9">NIVA-4/92</strain>
    </source>
</reference>
<proteinExistence type="inferred from homology"/>
<evidence type="ECO:0000256" key="3">
    <source>
        <dbReference type="ARBA" id="ARBA00022679"/>
    </source>
</evidence>
<gene>
    <name evidence="9" type="ORF">KFE25_007734</name>
</gene>
<dbReference type="PANTHER" id="PTHR11727:SF18">
    <property type="entry name" value="RRNA ADENINE N(6)-METHYLTRANSFERASE"/>
    <property type="match status" value="1"/>
</dbReference>
<dbReference type="OMA" id="RIEQPFK"/>
<dbReference type="Proteomes" id="UP000751190">
    <property type="component" value="Unassembled WGS sequence"/>
</dbReference>
<dbReference type="SMART" id="SM00650">
    <property type="entry name" value="rADc"/>
    <property type="match status" value="1"/>
</dbReference>
<evidence type="ECO:0000256" key="1">
    <source>
        <dbReference type="ARBA" id="ARBA00022552"/>
    </source>
</evidence>
<evidence type="ECO:0000259" key="8">
    <source>
        <dbReference type="SMART" id="SM00650"/>
    </source>
</evidence>
<dbReference type="PANTHER" id="PTHR11727">
    <property type="entry name" value="DIMETHYLADENOSINE TRANSFERASE"/>
    <property type="match status" value="1"/>
</dbReference>
<evidence type="ECO:0000256" key="4">
    <source>
        <dbReference type="ARBA" id="ARBA00022691"/>
    </source>
</evidence>
<dbReference type="InterPro" id="IPR011530">
    <property type="entry name" value="rRNA_adenine_dimethylase"/>
</dbReference>
<feature type="domain" description="Ribosomal RNA adenine methylase transferase N-terminal" evidence="8">
    <location>
        <begin position="27"/>
        <end position="201"/>
    </location>
</feature>
<feature type="binding site" evidence="6">
    <location>
        <position position="49"/>
    </location>
    <ligand>
        <name>S-adenosyl-L-methionine</name>
        <dbReference type="ChEBI" id="CHEBI:59789"/>
    </ligand>
</feature>
<accession>A0A8J5XUH1</accession>
<keyword evidence="2 6" id="KW-0489">Methyltransferase</keyword>
<feature type="binding site" evidence="6">
    <location>
        <position position="22"/>
    </location>
    <ligand>
        <name>S-adenosyl-L-methionine</name>
        <dbReference type="ChEBI" id="CHEBI:59789"/>
    </ligand>
</feature>
<dbReference type="InterPro" id="IPR023165">
    <property type="entry name" value="rRNA_Ade_diMease-like_C"/>
</dbReference>
<keyword evidence="10" id="KW-1185">Reference proteome</keyword>
<comment type="caution">
    <text evidence="9">The sequence shown here is derived from an EMBL/GenBank/DDBJ whole genome shotgun (WGS) entry which is preliminary data.</text>
</comment>
<protein>
    <recommendedName>
        <fullName evidence="7">rRNA adenine N(6)-methyltransferase</fullName>
        <ecNumber evidence="7">2.1.1.-</ecNumber>
    </recommendedName>
</protein>
<feature type="binding site" evidence="6">
    <location>
        <position position="20"/>
    </location>
    <ligand>
        <name>S-adenosyl-L-methionine</name>
        <dbReference type="ChEBI" id="CHEBI:59789"/>
    </ligand>
</feature>
<dbReference type="AlphaFoldDB" id="A0A8J5XUH1"/>
<feature type="binding site" evidence="6">
    <location>
        <position position="116"/>
    </location>
    <ligand>
        <name>S-adenosyl-L-methionine</name>
        <dbReference type="ChEBI" id="CHEBI:59789"/>
    </ligand>
</feature>
<dbReference type="GO" id="GO:0003723">
    <property type="term" value="F:RNA binding"/>
    <property type="evidence" value="ECO:0007669"/>
    <property type="project" value="UniProtKB-UniRule"/>
</dbReference>
<dbReference type="OrthoDB" id="74991at2759"/>
<evidence type="ECO:0000256" key="2">
    <source>
        <dbReference type="ARBA" id="ARBA00022603"/>
    </source>
</evidence>
<feature type="binding site" evidence="6">
    <location>
        <position position="92"/>
    </location>
    <ligand>
        <name>S-adenosyl-L-methionine</name>
        <dbReference type="ChEBI" id="CHEBI:59789"/>
    </ligand>
</feature>
<comment type="similarity">
    <text evidence="6 7">Belongs to the class I-like SAM-binding methyltransferase superfamily. rRNA adenine N(6)-methyltransferase family.</text>
</comment>
<dbReference type="InterPro" id="IPR001737">
    <property type="entry name" value="KsgA/Erm"/>
</dbReference>
<dbReference type="InterPro" id="IPR029063">
    <property type="entry name" value="SAM-dependent_MTases_sf"/>
</dbReference>
<dbReference type="NCBIfam" id="TIGR00755">
    <property type="entry name" value="ksgA"/>
    <property type="match status" value="1"/>
</dbReference>
<dbReference type="Pfam" id="PF00398">
    <property type="entry name" value="RrnaAD"/>
    <property type="match status" value="1"/>
</dbReference>
<keyword evidence="4 6" id="KW-0949">S-adenosyl-L-methionine</keyword>
<keyword evidence="5 6" id="KW-0694">RNA-binding</keyword>
<evidence type="ECO:0000313" key="10">
    <source>
        <dbReference type="Proteomes" id="UP000751190"/>
    </source>
</evidence>
<dbReference type="EC" id="2.1.1.-" evidence="7"/>
<evidence type="ECO:0000313" key="9">
    <source>
        <dbReference type="EMBL" id="KAG8469216.1"/>
    </source>
</evidence>
<keyword evidence="1 7" id="KW-0698">rRNA processing</keyword>
<dbReference type="PROSITE" id="PS01131">
    <property type="entry name" value="RRNA_A_DIMETH"/>
    <property type="match status" value="1"/>
</dbReference>
<evidence type="ECO:0000256" key="7">
    <source>
        <dbReference type="RuleBase" id="RU362106"/>
    </source>
</evidence>
<evidence type="ECO:0000256" key="6">
    <source>
        <dbReference type="PROSITE-ProRule" id="PRU01026"/>
    </source>
</evidence>
<organism evidence="9 10">
    <name type="scientific">Diacronema lutheri</name>
    <name type="common">Unicellular marine alga</name>
    <name type="synonym">Monochrysis lutheri</name>
    <dbReference type="NCBI Taxonomy" id="2081491"/>
    <lineage>
        <taxon>Eukaryota</taxon>
        <taxon>Haptista</taxon>
        <taxon>Haptophyta</taxon>
        <taxon>Pavlovophyceae</taxon>
        <taxon>Pavlovales</taxon>
        <taxon>Pavlovaceae</taxon>
        <taxon>Diacronema</taxon>
    </lineage>
</organism>
<sequence length="289" mass="31164">MAASAGGKYPFLAKQSLGQNFLVDDGLARRIVASVADGGSGGSALVELGPGQGALTRHAFERWPRMTAVELDKRAIGALAETLPALAVVQGDMLRVDWAELARRAEGAERLSVMSNPPYHLTAELLLMLVLNAQHVGSAVLTLQKEAVERLLSPAGCKQYTPLGVLYALFARTEVLFELPPTAFSPAPKVTSTCIRIEFGSAERPVEPRLPPASARGVHRVARAAFSERRKMLRQSLKTLLAGLPPSADGCMLSVPERFAQLRAEQLQPADFAELSELLGFIRREPFST</sequence>
<dbReference type="PROSITE" id="PS51689">
    <property type="entry name" value="SAM_RNA_A_N6_MT"/>
    <property type="match status" value="1"/>
</dbReference>
<dbReference type="InterPro" id="IPR020596">
    <property type="entry name" value="rRNA_Ade_Mease_Trfase_CS"/>
</dbReference>
<dbReference type="GO" id="GO:0000179">
    <property type="term" value="F:rRNA (adenine-N6,N6-)-dimethyltransferase activity"/>
    <property type="evidence" value="ECO:0007669"/>
    <property type="project" value="UniProtKB-UniRule"/>
</dbReference>
<dbReference type="SUPFAM" id="SSF53335">
    <property type="entry name" value="S-adenosyl-L-methionine-dependent methyltransferases"/>
    <property type="match status" value="1"/>
</dbReference>
<name>A0A8J5XUH1_DIALT</name>
<evidence type="ECO:0000256" key="5">
    <source>
        <dbReference type="ARBA" id="ARBA00022884"/>
    </source>
</evidence>
<dbReference type="Gene3D" id="1.10.8.100">
    <property type="entry name" value="Ribosomal RNA adenine dimethylase-like, domain 2"/>
    <property type="match status" value="1"/>
</dbReference>